<dbReference type="GO" id="GO:0008168">
    <property type="term" value="F:methyltransferase activity"/>
    <property type="evidence" value="ECO:0007669"/>
    <property type="project" value="UniProtKB-KW"/>
</dbReference>
<feature type="domain" description="SET" evidence="1">
    <location>
        <begin position="8"/>
        <end position="127"/>
    </location>
</feature>
<gene>
    <name evidence="2" type="ORF">QQ055_03890</name>
</gene>
<dbReference type="Gene3D" id="2.170.270.10">
    <property type="entry name" value="SET domain"/>
    <property type="match status" value="1"/>
</dbReference>
<organism evidence="2 3">
    <name type="scientific">Geitlerinema calcuttense NRMC-F 0142</name>
    <dbReference type="NCBI Taxonomy" id="2922238"/>
    <lineage>
        <taxon>Bacteria</taxon>
        <taxon>Bacillati</taxon>
        <taxon>Cyanobacteriota</taxon>
        <taxon>Cyanophyceae</taxon>
        <taxon>Geitlerinematales</taxon>
        <taxon>Geitlerinemataceae</taxon>
        <taxon>Geitlerinema</taxon>
    </lineage>
</organism>
<dbReference type="PANTHER" id="PTHR46167:SF1">
    <property type="entry name" value="N-LYSINE METHYLTRANSFERASE KMT5A"/>
    <property type="match status" value="1"/>
</dbReference>
<dbReference type="InterPro" id="IPR001214">
    <property type="entry name" value="SET_dom"/>
</dbReference>
<evidence type="ECO:0000259" key="1">
    <source>
        <dbReference type="PROSITE" id="PS50280"/>
    </source>
</evidence>
<evidence type="ECO:0000313" key="3">
    <source>
        <dbReference type="Proteomes" id="UP001230986"/>
    </source>
</evidence>
<dbReference type="Proteomes" id="UP001230986">
    <property type="component" value="Unassembled WGS sequence"/>
</dbReference>
<keyword evidence="2" id="KW-0808">Transferase</keyword>
<dbReference type="EMBL" id="JASVEJ010000015">
    <property type="protein sequence ID" value="MDL5056609.1"/>
    <property type="molecule type" value="Genomic_DNA"/>
</dbReference>
<reference evidence="2 3" key="1">
    <citation type="submission" date="2023-06" db="EMBL/GenBank/DDBJ databases">
        <title>Whole genome sequence of Oscillatoria calcuttensis NRMC-F 0142.</title>
        <authorList>
            <person name="Shakena Fathima T."/>
            <person name="Muralitharan G."/>
            <person name="Thajuddin N."/>
        </authorList>
    </citation>
    <scope>NUCLEOTIDE SEQUENCE [LARGE SCALE GENOMIC DNA]</scope>
    <source>
        <strain evidence="2 3">NRMC-F 0142</strain>
    </source>
</reference>
<dbReference type="InterPro" id="IPR046341">
    <property type="entry name" value="SET_dom_sf"/>
</dbReference>
<dbReference type="SUPFAM" id="SSF82199">
    <property type="entry name" value="SET domain"/>
    <property type="match status" value="1"/>
</dbReference>
<dbReference type="GO" id="GO:0032259">
    <property type="term" value="P:methylation"/>
    <property type="evidence" value="ECO:0007669"/>
    <property type="project" value="UniProtKB-KW"/>
</dbReference>
<proteinExistence type="predicted"/>
<sequence length="144" mass="16831">MMELIKQRKLRVKKSTLPGAGKGLFTLEDIGRDEIVVEYQGEEIDWQEYKERVEKDQDGYLFFINWKKCIDAFHTPGALGRYANDARGFSRMKGCRNNAVYKVIRGRVYIVSTRRIRAGEEVFVDYSADYWKAMRHNRKIASPA</sequence>
<dbReference type="Pfam" id="PF00856">
    <property type="entry name" value="SET"/>
    <property type="match status" value="1"/>
</dbReference>
<dbReference type="SMART" id="SM00317">
    <property type="entry name" value="SET"/>
    <property type="match status" value="1"/>
</dbReference>
<dbReference type="InterPro" id="IPR051760">
    <property type="entry name" value="KMT5A"/>
</dbReference>
<accession>A0ABT7LXU5</accession>
<comment type="caution">
    <text evidence="2">The sequence shown here is derived from an EMBL/GenBank/DDBJ whole genome shotgun (WGS) entry which is preliminary data.</text>
</comment>
<protein>
    <submittedName>
        <fullName evidence="2">SET domain-containing protein</fullName>
        <ecNumber evidence="2">2.1.1.-</ecNumber>
    </submittedName>
</protein>
<name>A0ABT7LXU5_9CYAN</name>
<keyword evidence="3" id="KW-1185">Reference proteome</keyword>
<keyword evidence="2" id="KW-0489">Methyltransferase</keyword>
<evidence type="ECO:0000313" key="2">
    <source>
        <dbReference type="EMBL" id="MDL5056609.1"/>
    </source>
</evidence>
<dbReference type="PANTHER" id="PTHR46167">
    <property type="entry name" value="N-LYSINE METHYLTRANSFERASE KMT5A"/>
    <property type="match status" value="1"/>
</dbReference>
<dbReference type="EC" id="2.1.1.-" evidence="2"/>
<dbReference type="PROSITE" id="PS50280">
    <property type="entry name" value="SET"/>
    <property type="match status" value="1"/>
</dbReference>
<dbReference type="RefSeq" id="WP_284474926.1">
    <property type="nucleotide sequence ID" value="NZ_JASVEJ010000015.1"/>
</dbReference>